<accession>A0A6J2WKZ6</accession>
<dbReference type="PROSITE" id="PS50062">
    <property type="entry name" value="BCL2_FAMILY"/>
    <property type="match status" value="1"/>
</dbReference>
<dbReference type="CTD" id="58122"/>
<dbReference type="CDD" id="cd06845">
    <property type="entry name" value="Bcl-2_like"/>
    <property type="match status" value="1"/>
</dbReference>
<feature type="domain" description="Bcl-2 Bcl-2 homology region 1-3" evidence="9">
    <location>
        <begin position="146"/>
        <end position="246"/>
    </location>
</feature>
<sequence>MSLPGIKRTTAISLFFHTPQNGVLDKALIGPYTGGAADSARMSMDPFKLATEDEVDNCTDEVDGCFRPLRSGKNGVGKGLKFETPFPRSTNADGSLPTSPDTPIGLPDFASSLSKLENQTFELLRDFYLEYPDLSRLRKNRMLNTLRRVVEDVVQKHKIAFNGMVQKLKLGEQPDDMQVVGSVAKSIFSDGTTNWGRIATLVAFGALVSQRLKEAKRESCVENVALQISSYLSAYQSDWLLNNKGWDGFVEFFHVEDPESAVRNALMAVASVAGLGAGLALLIR</sequence>
<dbReference type="AlphaFoldDB" id="A0A6J2WKZ6"/>
<dbReference type="FunFam" id="1.10.437.10:FF:000017">
    <property type="entry name" value="MCL1, BCL2 family apoptosis regulator"/>
    <property type="match status" value="1"/>
</dbReference>
<keyword evidence="8" id="KW-1133">Transmembrane helix</keyword>
<gene>
    <name evidence="11" type="primary">mcl1a</name>
</gene>
<dbReference type="InterPro" id="IPR046371">
    <property type="entry name" value="Bcl-2_BH1-3"/>
</dbReference>
<evidence type="ECO:0000256" key="7">
    <source>
        <dbReference type="SAM" id="MobiDB-lite"/>
    </source>
</evidence>
<feature type="transmembrane region" description="Helical" evidence="8">
    <location>
        <begin position="265"/>
        <end position="283"/>
    </location>
</feature>
<dbReference type="InterPro" id="IPR013281">
    <property type="entry name" value="Apop_reg_Mc1"/>
</dbReference>
<dbReference type="GO" id="GO:0008630">
    <property type="term" value="P:intrinsic apoptotic signaling pathway in response to DNA damage"/>
    <property type="evidence" value="ECO:0007669"/>
    <property type="project" value="TreeGrafter"/>
</dbReference>
<dbReference type="RefSeq" id="XP_030644973.1">
    <property type="nucleotide sequence ID" value="XM_030789113.1"/>
</dbReference>
<reference evidence="11" key="1">
    <citation type="submission" date="2025-08" db="UniProtKB">
        <authorList>
            <consortium name="RefSeq"/>
        </authorList>
    </citation>
    <scope>IDENTIFICATION</scope>
</reference>
<dbReference type="InterPro" id="IPR036834">
    <property type="entry name" value="Bcl-2-like_sf"/>
</dbReference>
<protein>
    <submittedName>
        <fullName evidence="11">Induced myeloid leukemia cell differentiation protein Mcl-1a</fullName>
    </submittedName>
</protein>
<dbReference type="GO" id="GO:0005634">
    <property type="term" value="C:nucleus"/>
    <property type="evidence" value="ECO:0007669"/>
    <property type="project" value="UniProtKB-SubCell"/>
</dbReference>
<feature type="region of interest" description="Disordered" evidence="7">
    <location>
        <begin position="78"/>
        <end position="101"/>
    </location>
</feature>
<keyword evidence="5" id="KW-0053">Apoptosis</keyword>
<dbReference type="GO" id="GO:0005741">
    <property type="term" value="C:mitochondrial outer membrane"/>
    <property type="evidence" value="ECO:0007669"/>
    <property type="project" value="TreeGrafter"/>
</dbReference>
<dbReference type="Proteomes" id="UP000504632">
    <property type="component" value="Chromosome 12"/>
</dbReference>
<keyword evidence="8" id="KW-0472">Membrane</keyword>
<dbReference type="GO" id="GO:0001836">
    <property type="term" value="P:release of cytochrome c from mitochondria"/>
    <property type="evidence" value="ECO:0007669"/>
    <property type="project" value="TreeGrafter"/>
</dbReference>
<dbReference type="InterPro" id="IPR026298">
    <property type="entry name" value="Bcl-2_fam"/>
</dbReference>
<name>A0A6J2WKZ6_CHACN</name>
<dbReference type="InParanoid" id="A0A6J2WKZ6"/>
<dbReference type="PANTHER" id="PTHR11256">
    <property type="entry name" value="BCL-2 RELATED"/>
    <property type="match status" value="1"/>
</dbReference>
<keyword evidence="8" id="KW-0812">Transmembrane</keyword>
<feature type="compositionally biased region" description="Polar residues" evidence="7">
    <location>
        <begin position="87"/>
        <end position="101"/>
    </location>
</feature>
<dbReference type="GO" id="GO:0042981">
    <property type="term" value="P:regulation of apoptotic process"/>
    <property type="evidence" value="ECO:0007669"/>
    <property type="project" value="InterPro"/>
</dbReference>
<dbReference type="GO" id="GO:0097192">
    <property type="term" value="P:extrinsic apoptotic signaling pathway in absence of ligand"/>
    <property type="evidence" value="ECO:0007669"/>
    <property type="project" value="TreeGrafter"/>
</dbReference>
<evidence type="ECO:0000313" key="10">
    <source>
        <dbReference type="Proteomes" id="UP000504632"/>
    </source>
</evidence>
<dbReference type="GO" id="GO:0008053">
    <property type="term" value="P:mitochondrial fusion"/>
    <property type="evidence" value="ECO:0007669"/>
    <property type="project" value="TreeGrafter"/>
</dbReference>
<comment type="subcellular location">
    <subcellularLocation>
        <location evidence="2">Cytoplasm</location>
    </subcellularLocation>
    <subcellularLocation>
        <location evidence="1">Nucleus</location>
    </subcellularLocation>
</comment>
<evidence type="ECO:0000256" key="5">
    <source>
        <dbReference type="ARBA" id="ARBA00022703"/>
    </source>
</evidence>
<dbReference type="GO" id="GO:0051400">
    <property type="term" value="F:BH domain binding"/>
    <property type="evidence" value="ECO:0007669"/>
    <property type="project" value="TreeGrafter"/>
</dbReference>
<evidence type="ECO:0000259" key="9">
    <source>
        <dbReference type="SMART" id="SM00337"/>
    </source>
</evidence>
<dbReference type="PRINTS" id="PR01866">
    <property type="entry name" value="APOPREGMCL1"/>
</dbReference>
<organism evidence="10 11">
    <name type="scientific">Chanos chanos</name>
    <name type="common">Milkfish</name>
    <name type="synonym">Mugil chanos</name>
    <dbReference type="NCBI Taxonomy" id="29144"/>
    <lineage>
        <taxon>Eukaryota</taxon>
        <taxon>Metazoa</taxon>
        <taxon>Chordata</taxon>
        <taxon>Craniata</taxon>
        <taxon>Vertebrata</taxon>
        <taxon>Euteleostomi</taxon>
        <taxon>Actinopterygii</taxon>
        <taxon>Neopterygii</taxon>
        <taxon>Teleostei</taxon>
        <taxon>Ostariophysi</taxon>
        <taxon>Gonorynchiformes</taxon>
        <taxon>Chanidae</taxon>
        <taxon>Chanos</taxon>
    </lineage>
</organism>
<dbReference type="Pfam" id="PF00452">
    <property type="entry name" value="Bcl-2"/>
    <property type="match status" value="1"/>
</dbReference>
<evidence type="ECO:0000313" key="11">
    <source>
        <dbReference type="RefSeq" id="XP_030644973.1"/>
    </source>
</evidence>
<keyword evidence="6" id="KW-0539">Nucleus</keyword>
<keyword evidence="4" id="KW-0963">Cytoplasm</keyword>
<dbReference type="PRINTS" id="PR01862">
    <property type="entry name" value="BCL2FAMILY"/>
</dbReference>
<dbReference type="OrthoDB" id="8932147at2759"/>
<evidence type="ECO:0000256" key="1">
    <source>
        <dbReference type="ARBA" id="ARBA00004123"/>
    </source>
</evidence>
<dbReference type="SUPFAM" id="SSF56854">
    <property type="entry name" value="Bcl-2 inhibitors of programmed cell death"/>
    <property type="match status" value="1"/>
</dbReference>
<dbReference type="GO" id="GO:0015267">
    <property type="term" value="F:channel activity"/>
    <property type="evidence" value="ECO:0007669"/>
    <property type="project" value="TreeGrafter"/>
</dbReference>
<dbReference type="PANTHER" id="PTHR11256:SF46">
    <property type="entry name" value="INDUCED MYELOID LEUKEMIA CELL DIFFERENTIATION PROTEIN MCL-1"/>
    <property type="match status" value="1"/>
</dbReference>
<evidence type="ECO:0000256" key="6">
    <source>
        <dbReference type="ARBA" id="ARBA00023242"/>
    </source>
</evidence>
<dbReference type="GeneID" id="115825282"/>
<keyword evidence="10" id="KW-1185">Reference proteome</keyword>
<evidence type="ECO:0000256" key="2">
    <source>
        <dbReference type="ARBA" id="ARBA00004496"/>
    </source>
</evidence>
<proteinExistence type="inferred from homology"/>
<dbReference type="InterPro" id="IPR002475">
    <property type="entry name" value="Bcl2-like"/>
</dbReference>
<evidence type="ECO:0000256" key="3">
    <source>
        <dbReference type="ARBA" id="ARBA00009458"/>
    </source>
</evidence>
<evidence type="ECO:0000256" key="8">
    <source>
        <dbReference type="SAM" id="Phobius"/>
    </source>
</evidence>
<dbReference type="Gene3D" id="1.10.437.10">
    <property type="entry name" value="Blc2-like"/>
    <property type="match status" value="1"/>
</dbReference>
<evidence type="ECO:0000256" key="4">
    <source>
        <dbReference type="ARBA" id="ARBA00022490"/>
    </source>
</evidence>
<comment type="similarity">
    <text evidence="3">Belongs to the Bcl-2 family.</text>
</comment>
<dbReference type="SMART" id="SM00337">
    <property type="entry name" value="BCL"/>
    <property type="match status" value="1"/>
</dbReference>